<protein>
    <recommendedName>
        <fullName evidence="1">GTPase Der C-terminal KH-domain-like domain-containing protein</fullName>
    </recommendedName>
</protein>
<keyword evidence="3" id="KW-1185">Reference proteome</keyword>
<evidence type="ECO:0000313" key="2">
    <source>
        <dbReference type="EMBL" id="QQS88670.1"/>
    </source>
</evidence>
<gene>
    <name evidence="2" type="ORF">I6I83_03605</name>
</gene>
<dbReference type="InterPro" id="IPR015946">
    <property type="entry name" value="KH_dom-like_a/b"/>
</dbReference>
<proteinExistence type="predicted"/>
<dbReference type="Gene3D" id="3.30.300.20">
    <property type="match status" value="1"/>
</dbReference>
<dbReference type="Pfam" id="PF14714">
    <property type="entry name" value="KH_dom-like"/>
    <property type="match status" value="1"/>
</dbReference>
<reference evidence="2 3" key="1">
    <citation type="submission" date="2021-01" db="EMBL/GenBank/DDBJ databases">
        <title>FDA dAtabase for Regulatory Grade micrObial Sequences (FDA-ARGOS): Supporting development and validation of Infectious Disease Dx tests.</title>
        <authorList>
            <person name="Sproer C."/>
            <person name="Gronow S."/>
            <person name="Severitt S."/>
            <person name="Schroder I."/>
            <person name="Tallon L."/>
            <person name="Sadzewicz L."/>
            <person name="Zhao X."/>
            <person name="Boylan J."/>
            <person name="Ott S."/>
            <person name="Bowen H."/>
            <person name="Vavikolanu K."/>
            <person name="Mehta A."/>
            <person name="Aluvathingal J."/>
            <person name="Nadendla S."/>
            <person name="Lowell S."/>
            <person name="Myers T."/>
            <person name="Yan Y."/>
            <person name="Sichtig H."/>
        </authorList>
    </citation>
    <scope>NUCLEOTIDE SEQUENCE [LARGE SCALE GENOMIC DNA]</scope>
    <source>
        <strain evidence="2 3">FDAARGOS_1126</strain>
    </source>
</reference>
<name>A0ABX7CI04_9FUSO</name>
<sequence length="50" mass="5927">MVNPIKKSTSKTDFFYFHFSYARYIENKFREAFGFDGSPIMISFENKSSD</sequence>
<dbReference type="Proteomes" id="UP000595375">
    <property type="component" value="Chromosome"/>
</dbReference>
<organism evidence="2 3">
    <name type="scientific">Fusobacterium canifelinum</name>
    <dbReference type="NCBI Taxonomy" id="285729"/>
    <lineage>
        <taxon>Bacteria</taxon>
        <taxon>Fusobacteriati</taxon>
        <taxon>Fusobacteriota</taxon>
        <taxon>Fusobacteriia</taxon>
        <taxon>Fusobacteriales</taxon>
        <taxon>Fusobacteriaceae</taxon>
        <taxon>Fusobacterium</taxon>
    </lineage>
</organism>
<dbReference type="InterPro" id="IPR032859">
    <property type="entry name" value="KH_dom-like"/>
</dbReference>
<accession>A0ABX7CI04</accession>
<dbReference type="EMBL" id="CP068114">
    <property type="protein sequence ID" value="QQS88670.1"/>
    <property type="molecule type" value="Genomic_DNA"/>
</dbReference>
<evidence type="ECO:0000259" key="1">
    <source>
        <dbReference type="Pfam" id="PF14714"/>
    </source>
</evidence>
<evidence type="ECO:0000313" key="3">
    <source>
        <dbReference type="Proteomes" id="UP000595375"/>
    </source>
</evidence>
<feature type="domain" description="GTPase Der C-terminal KH-domain-like" evidence="1">
    <location>
        <begin position="16"/>
        <end position="44"/>
    </location>
</feature>